<dbReference type="InterPro" id="IPR025202">
    <property type="entry name" value="PLD-like_dom"/>
</dbReference>
<evidence type="ECO:0000313" key="2">
    <source>
        <dbReference type="EMBL" id="MBA6154875.1"/>
    </source>
</evidence>
<protein>
    <recommendedName>
        <fullName evidence="1">PLD phosphodiesterase domain-containing protein</fullName>
    </recommendedName>
</protein>
<name>A0A7W2M8Z2_9FLAO</name>
<reference evidence="2 3" key="1">
    <citation type="submission" date="2020-07" db="EMBL/GenBank/DDBJ databases">
        <title>Bacterium isolated from marine sediment.</title>
        <authorList>
            <person name="Shang D."/>
        </authorList>
    </citation>
    <scope>NUCLEOTIDE SEQUENCE [LARGE SCALE GENOMIC DNA]</scope>
    <source>
        <strain evidence="2 3">F6074</strain>
    </source>
</reference>
<dbReference type="SUPFAM" id="SSF56024">
    <property type="entry name" value="Phospholipase D/nuclease"/>
    <property type="match status" value="1"/>
</dbReference>
<dbReference type="RefSeq" id="WP_182207101.1">
    <property type="nucleotide sequence ID" value="NZ_JACGLT010000038.1"/>
</dbReference>
<dbReference type="EMBL" id="JACGLT010000038">
    <property type="protein sequence ID" value="MBA6154875.1"/>
    <property type="molecule type" value="Genomic_DNA"/>
</dbReference>
<dbReference type="InterPro" id="IPR001736">
    <property type="entry name" value="PLipase_D/transphosphatidylase"/>
</dbReference>
<dbReference type="PROSITE" id="PS50035">
    <property type="entry name" value="PLD"/>
    <property type="match status" value="1"/>
</dbReference>
<keyword evidence="3" id="KW-1185">Reference proteome</keyword>
<dbReference type="GO" id="GO:0006793">
    <property type="term" value="P:phosphorus metabolic process"/>
    <property type="evidence" value="ECO:0007669"/>
    <property type="project" value="UniProtKB-ARBA"/>
</dbReference>
<accession>A0A7W2M8Z2</accession>
<proteinExistence type="predicted"/>
<dbReference type="GO" id="GO:0003824">
    <property type="term" value="F:catalytic activity"/>
    <property type="evidence" value="ECO:0007669"/>
    <property type="project" value="InterPro"/>
</dbReference>
<evidence type="ECO:0000259" key="1">
    <source>
        <dbReference type="PROSITE" id="PS50035"/>
    </source>
</evidence>
<sequence length="448" mass="52552">MFAITYLLLKKDKLLDLSKNGTNQTVNPAKPISDWHKSNRKKWHSLNRYHWHRPTEITGTNRTGISTPYLDFTLNILIKNSAKHIPITIITSLEGDNLFQRGYQLNALKEAINNGIIVKNLIGLHAKILVIDSKYISLGSQNFTNRGRKNKEAGMISEVSFYDSKIISSLKNWEGESKSVSIELLEELILFLNKNEEPISKIKKKFDRKIEKIISAHNQRELEKQIANSSYFNSTYRFAQGEVILTRTVPPPNYDYYSFFAQEHNNLCQWIKTRNKGQEEQIELEDYKYYPAINVNTMQMTYLRIHTSRITFMKSKFEMNEWSGYEINKKKYKLDFSFLKSSTKNSNIKVTLSKESIGKGSLYYLFDGSVFSLIKTKYSNDSIKKTIEKELISRKKRHNKFLKFLIEPAKFTTQWDQPKEIEKFLPEYSYRVGILEYKDLPILIFNKR</sequence>
<dbReference type="Pfam" id="PF13091">
    <property type="entry name" value="PLDc_2"/>
    <property type="match status" value="1"/>
</dbReference>
<comment type="caution">
    <text evidence="2">The sequence shown here is derived from an EMBL/GenBank/DDBJ whole genome shotgun (WGS) entry which is preliminary data.</text>
</comment>
<dbReference type="Proteomes" id="UP000541857">
    <property type="component" value="Unassembled WGS sequence"/>
</dbReference>
<feature type="domain" description="PLD phosphodiesterase" evidence="1">
    <location>
        <begin position="124"/>
        <end position="147"/>
    </location>
</feature>
<evidence type="ECO:0000313" key="3">
    <source>
        <dbReference type="Proteomes" id="UP000541857"/>
    </source>
</evidence>
<gene>
    <name evidence="2" type="ORF">H3Z82_19325</name>
</gene>
<organism evidence="2 3">
    <name type="scientific">Gelidibacter maritimus</name>
    <dbReference type="NCBI Taxonomy" id="2761487"/>
    <lineage>
        <taxon>Bacteria</taxon>
        <taxon>Pseudomonadati</taxon>
        <taxon>Bacteroidota</taxon>
        <taxon>Flavobacteriia</taxon>
        <taxon>Flavobacteriales</taxon>
        <taxon>Flavobacteriaceae</taxon>
        <taxon>Gelidibacter</taxon>
    </lineage>
</organism>
<dbReference type="Gene3D" id="3.30.870.10">
    <property type="entry name" value="Endonuclease Chain A"/>
    <property type="match status" value="1"/>
</dbReference>
<dbReference type="AlphaFoldDB" id="A0A7W2M8Z2"/>